<protein>
    <submittedName>
        <fullName evidence="3">Uncharacterized protein</fullName>
    </submittedName>
</protein>
<feature type="transmembrane region" description="Helical" evidence="2">
    <location>
        <begin position="263"/>
        <end position="289"/>
    </location>
</feature>
<proteinExistence type="predicted"/>
<keyword evidence="2" id="KW-0812">Transmembrane</keyword>
<feature type="transmembrane region" description="Helical" evidence="2">
    <location>
        <begin position="187"/>
        <end position="215"/>
    </location>
</feature>
<feature type="transmembrane region" description="Helical" evidence="2">
    <location>
        <begin position="410"/>
        <end position="435"/>
    </location>
</feature>
<feature type="region of interest" description="Disordered" evidence="1">
    <location>
        <begin position="32"/>
        <end position="51"/>
    </location>
</feature>
<evidence type="ECO:0000256" key="1">
    <source>
        <dbReference type="SAM" id="MobiDB-lite"/>
    </source>
</evidence>
<feature type="transmembrane region" description="Helical" evidence="2">
    <location>
        <begin position="441"/>
        <end position="460"/>
    </location>
</feature>
<reference evidence="3" key="1">
    <citation type="submission" date="2021-01" db="EMBL/GenBank/DDBJ databases">
        <authorList>
            <person name="Corre E."/>
            <person name="Pelletier E."/>
            <person name="Niang G."/>
            <person name="Scheremetjew M."/>
            <person name="Finn R."/>
            <person name="Kale V."/>
            <person name="Holt S."/>
            <person name="Cochrane G."/>
            <person name="Meng A."/>
            <person name="Brown T."/>
            <person name="Cohen L."/>
        </authorList>
    </citation>
    <scope>NUCLEOTIDE SEQUENCE</scope>
    <source>
        <strain evidence="3">WS</strain>
    </source>
</reference>
<feature type="region of interest" description="Disordered" evidence="1">
    <location>
        <begin position="61"/>
        <end position="167"/>
    </location>
</feature>
<organism evidence="3">
    <name type="scientific">Percolomonas cosmopolitus</name>
    <dbReference type="NCBI Taxonomy" id="63605"/>
    <lineage>
        <taxon>Eukaryota</taxon>
        <taxon>Discoba</taxon>
        <taxon>Heterolobosea</taxon>
        <taxon>Tetramitia</taxon>
        <taxon>Eutetramitia</taxon>
        <taxon>Percolomonadidae</taxon>
        <taxon>Percolomonas</taxon>
    </lineage>
</organism>
<feature type="transmembrane region" description="Helical" evidence="2">
    <location>
        <begin position="295"/>
        <end position="320"/>
    </location>
</feature>
<dbReference type="AlphaFoldDB" id="A0A7S1PF44"/>
<keyword evidence="2" id="KW-0472">Membrane</keyword>
<evidence type="ECO:0000313" key="3">
    <source>
        <dbReference type="EMBL" id="CAD9077229.1"/>
    </source>
</evidence>
<dbReference type="EMBL" id="HBGD01000600">
    <property type="protein sequence ID" value="CAD9077229.1"/>
    <property type="molecule type" value="Transcribed_RNA"/>
</dbReference>
<feature type="transmembrane region" description="Helical" evidence="2">
    <location>
        <begin position="227"/>
        <end position="251"/>
    </location>
</feature>
<name>A0A7S1PF44_9EUKA</name>
<evidence type="ECO:0000256" key="2">
    <source>
        <dbReference type="SAM" id="Phobius"/>
    </source>
</evidence>
<feature type="transmembrane region" description="Helical" evidence="2">
    <location>
        <begin position="341"/>
        <end position="363"/>
    </location>
</feature>
<keyword evidence="2" id="KW-1133">Transmembrane helix</keyword>
<feature type="compositionally biased region" description="Acidic residues" evidence="1">
    <location>
        <begin position="139"/>
        <end position="149"/>
    </location>
</feature>
<feature type="transmembrane region" description="Helical" evidence="2">
    <location>
        <begin position="587"/>
        <end position="611"/>
    </location>
</feature>
<sequence length="702" mass="79290">MSNRRDSQPWSDFFQEPENATVDRSSISLQQGIMTEAKDENVGADNDANFTLSMDDVDLGEYEYDYDPSAVSSSQDHLADSSYEPESSQYGPEHDSFQPNPYEQPIDESKLNKSIAKTRGTQRRKSRNADLSQAFNYADDTDENDDDVYLPDGTTNPNGGAFSLDNATEDDFYEPRKNEKVPIWRQFMNLACMAVSVVLLPWMCYSLFILFWVSFGIYFQQISPLDVVLGIGEIGITVVGAAVFGLLWNLLSVVACRMWIRRVVLPALYILTLLTLGGMVTFLILAWTSQTSAKYAWGFVLFYILVLVVIIPVWILRFIRQEYMLRFFARRILVLLWNHKIVIPMMLLCVLLQGTMCLMAFVFTGYPYVTIPLCLIAMDTVRNCLLYAICRMDRHFLEEGKSNATLSISYFLEASVFRLFWIVMGTILSFATPLIVATRSIALAILTACVSYNYALLWAFRVLIGEPEADPQRKRQKTIIAVVLGLLFGLWIILGIFVSIILTLFSILYYIMSELSLVIISRGNIASMGFFQENWFRAVWRQVKIRLRGAFFTSHPLSSADTYAGKAKCLCLKLVASISEVSEANNVLLYFSEMGALISASLCGITAFWWLNQIRNGPVDPVAEQFHPAMQGLLVCFCIGYYLTSTIIQCVDARVHTLCLCMKHPNNNLLSKFTKIEKADLDTMQDGGASKQMEAQIEDDGV</sequence>
<feature type="transmembrane region" description="Helical" evidence="2">
    <location>
        <begin position="369"/>
        <end position="389"/>
    </location>
</feature>
<accession>A0A7S1PF44</accession>
<gene>
    <name evidence="3" type="ORF">PCOS0759_LOCUS460</name>
</gene>
<feature type="region of interest" description="Disordered" evidence="1">
    <location>
        <begin position="1"/>
        <end position="25"/>
    </location>
</feature>
<feature type="transmembrane region" description="Helical" evidence="2">
    <location>
        <begin position="481"/>
        <end position="512"/>
    </location>
</feature>